<evidence type="ECO:0000313" key="1">
    <source>
        <dbReference type="EMBL" id="EON76657.1"/>
    </source>
</evidence>
<gene>
    <name evidence="1" type="ORF">ADIS_3107</name>
</gene>
<dbReference type="AlphaFoldDB" id="R7ZRF9"/>
<dbReference type="EMBL" id="AQHR01000085">
    <property type="protein sequence ID" value="EON76657.1"/>
    <property type="molecule type" value="Genomic_DNA"/>
</dbReference>
<name>R7ZRF9_9BACT</name>
<accession>R7ZRF9</accession>
<organism evidence="1 2">
    <name type="scientific">Lunatimonas lonarensis</name>
    <dbReference type="NCBI Taxonomy" id="1232681"/>
    <lineage>
        <taxon>Bacteria</taxon>
        <taxon>Pseudomonadati</taxon>
        <taxon>Bacteroidota</taxon>
        <taxon>Cytophagia</taxon>
        <taxon>Cytophagales</taxon>
        <taxon>Cyclobacteriaceae</taxon>
    </lineage>
</organism>
<sequence>MYTYLFFSRHNLSRFIGIFLPEDTNGTEIINTKSVDS</sequence>
<dbReference type="STRING" id="1232681.ADIS_3107"/>
<reference evidence="1 2" key="1">
    <citation type="submission" date="2013-02" db="EMBL/GenBank/DDBJ databases">
        <title>A novel strain isolated from Lonar lake, Maharashtra, India.</title>
        <authorList>
            <person name="Singh A."/>
        </authorList>
    </citation>
    <scope>NUCLEOTIDE SEQUENCE [LARGE SCALE GENOMIC DNA]</scope>
    <source>
        <strain evidence="1 2">AK24</strain>
    </source>
</reference>
<keyword evidence="2" id="KW-1185">Reference proteome</keyword>
<proteinExistence type="predicted"/>
<protein>
    <submittedName>
        <fullName evidence="1">Uncharacterized protein</fullName>
    </submittedName>
</protein>
<comment type="caution">
    <text evidence="1">The sequence shown here is derived from an EMBL/GenBank/DDBJ whole genome shotgun (WGS) entry which is preliminary data.</text>
</comment>
<dbReference type="Proteomes" id="UP000013909">
    <property type="component" value="Unassembled WGS sequence"/>
</dbReference>
<evidence type="ECO:0000313" key="2">
    <source>
        <dbReference type="Proteomes" id="UP000013909"/>
    </source>
</evidence>